<evidence type="ECO:0000313" key="3">
    <source>
        <dbReference type="Proteomes" id="UP001239994"/>
    </source>
</evidence>
<evidence type="ECO:0000256" key="1">
    <source>
        <dbReference type="SAM" id="MobiDB-lite"/>
    </source>
</evidence>
<dbReference type="AlphaFoldDB" id="A0AAD8ZAD2"/>
<evidence type="ECO:0000313" key="2">
    <source>
        <dbReference type="EMBL" id="KAK1794589.1"/>
    </source>
</evidence>
<name>A0AAD8ZAD2_9TELE</name>
<sequence>MDSAGSYEPCMDYSDGWAEYGARGEYRDVGLRSEMEDPSMEVEEVPHGGPSSQSDVTGFVDDEPPAPKAPPKAPPRAHRPEASKLPQVTAREAALSSEDTPLPKARGPEAHAPTSKPHGGKKAATPVPAPEPGNMAGAPPGAHAPNSGQSLLPKPAKDSLPQAGQRPNQPMTGGLAGAPSPFPRLLNMCGGVHLPVPVTVPVSVTLNVPITLFPSASVPISVCVPVSVFVLIPVFPPRSCSRWPVADCPILWRRRLALVSGRQPIKLAHQESRP</sequence>
<accession>A0AAD8ZAD2</accession>
<organism evidence="2 3">
    <name type="scientific">Electrophorus voltai</name>
    <dbReference type="NCBI Taxonomy" id="2609070"/>
    <lineage>
        <taxon>Eukaryota</taxon>
        <taxon>Metazoa</taxon>
        <taxon>Chordata</taxon>
        <taxon>Craniata</taxon>
        <taxon>Vertebrata</taxon>
        <taxon>Euteleostomi</taxon>
        <taxon>Actinopterygii</taxon>
        <taxon>Neopterygii</taxon>
        <taxon>Teleostei</taxon>
        <taxon>Ostariophysi</taxon>
        <taxon>Gymnotiformes</taxon>
        <taxon>Gymnotoidei</taxon>
        <taxon>Gymnotidae</taxon>
        <taxon>Electrophorus</taxon>
    </lineage>
</organism>
<gene>
    <name evidence="2" type="ORF">P4O66_001310</name>
</gene>
<feature type="region of interest" description="Disordered" evidence="1">
    <location>
        <begin position="29"/>
        <end position="178"/>
    </location>
</feature>
<keyword evidence="3" id="KW-1185">Reference proteome</keyword>
<dbReference type="Proteomes" id="UP001239994">
    <property type="component" value="Unassembled WGS sequence"/>
</dbReference>
<protein>
    <submittedName>
        <fullName evidence="2">Uncharacterized protein</fullName>
    </submittedName>
</protein>
<dbReference type="EMBL" id="JAROKS010000016">
    <property type="protein sequence ID" value="KAK1794589.1"/>
    <property type="molecule type" value="Genomic_DNA"/>
</dbReference>
<comment type="caution">
    <text evidence="2">The sequence shown here is derived from an EMBL/GenBank/DDBJ whole genome shotgun (WGS) entry which is preliminary data.</text>
</comment>
<reference evidence="2" key="1">
    <citation type="submission" date="2023-03" db="EMBL/GenBank/DDBJ databases">
        <title>Electrophorus voltai genome.</title>
        <authorList>
            <person name="Bian C."/>
        </authorList>
    </citation>
    <scope>NUCLEOTIDE SEQUENCE</scope>
    <source>
        <strain evidence="2">CB-2022</strain>
        <tissue evidence="2">Muscle</tissue>
    </source>
</reference>
<proteinExistence type="predicted"/>